<dbReference type="RefSeq" id="WP_188702712.1">
    <property type="nucleotide sequence ID" value="NZ_BMMQ01000010.1"/>
</dbReference>
<dbReference type="Proteomes" id="UP000638043">
    <property type="component" value="Unassembled WGS sequence"/>
</dbReference>
<evidence type="ECO:0000256" key="1">
    <source>
        <dbReference type="SAM" id="MobiDB-lite"/>
    </source>
</evidence>
<dbReference type="EMBL" id="BMMQ01000010">
    <property type="protein sequence ID" value="GGO66703.1"/>
    <property type="molecule type" value="Genomic_DNA"/>
</dbReference>
<proteinExistence type="predicted"/>
<accession>A0ABQ2N364</accession>
<keyword evidence="2" id="KW-0812">Transmembrane</keyword>
<feature type="transmembrane region" description="Helical" evidence="2">
    <location>
        <begin position="7"/>
        <end position="27"/>
    </location>
</feature>
<protein>
    <recommendedName>
        <fullName evidence="5">DUF4229 domain-containing protein</fullName>
    </recommendedName>
</protein>
<sequence>MKIRSLLTYTILRLAFFLVPLGIMMLFPAFRNMWWLAVIFAGLIGIALSVILLQKPRAQLSEDLYERKQRRASKSAREIDEEIENDANESAQANGSAPEGPGEEKPVDR</sequence>
<reference evidence="4" key="1">
    <citation type="journal article" date="2019" name="Int. J. Syst. Evol. Microbiol.">
        <title>The Global Catalogue of Microorganisms (GCM) 10K type strain sequencing project: providing services to taxonomists for standard genome sequencing and annotation.</title>
        <authorList>
            <consortium name="The Broad Institute Genomics Platform"/>
            <consortium name="The Broad Institute Genome Sequencing Center for Infectious Disease"/>
            <person name="Wu L."/>
            <person name="Ma J."/>
        </authorList>
    </citation>
    <scope>NUCLEOTIDE SEQUENCE [LARGE SCALE GENOMIC DNA]</scope>
    <source>
        <strain evidence="4">CGMCC 4.7181</strain>
    </source>
</reference>
<evidence type="ECO:0000256" key="2">
    <source>
        <dbReference type="SAM" id="Phobius"/>
    </source>
</evidence>
<evidence type="ECO:0008006" key="5">
    <source>
        <dbReference type="Google" id="ProtNLM"/>
    </source>
</evidence>
<evidence type="ECO:0000313" key="4">
    <source>
        <dbReference type="Proteomes" id="UP000638043"/>
    </source>
</evidence>
<evidence type="ECO:0000313" key="3">
    <source>
        <dbReference type="EMBL" id="GGO66703.1"/>
    </source>
</evidence>
<keyword evidence="4" id="KW-1185">Reference proteome</keyword>
<feature type="region of interest" description="Disordered" evidence="1">
    <location>
        <begin position="64"/>
        <end position="109"/>
    </location>
</feature>
<organism evidence="3 4">
    <name type="scientific">Microbacterium nanhaiense</name>
    <dbReference type="NCBI Taxonomy" id="1301026"/>
    <lineage>
        <taxon>Bacteria</taxon>
        <taxon>Bacillati</taxon>
        <taxon>Actinomycetota</taxon>
        <taxon>Actinomycetes</taxon>
        <taxon>Micrococcales</taxon>
        <taxon>Microbacteriaceae</taxon>
        <taxon>Microbacterium</taxon>
    </lineage>
</organism>
<comment type="caution">
    <text evidence="3">The sequence shown here is derived from an EMBL/GenBank/DDBJ whole genome shotgun (WGS) entry which is preliminary data.</text>
</comment>
<dbReference type="Pfam" id="PF14012">
    <property type="entry name" value="DUF4229"/>
    <property type="match status" value="1"/>
</dbReference>
<gene>
    <name evidence="3" type="ORF">GCM10010910_26740</name>
</gene>
<keyword evidence="2" id="KW-1133">Transmembrane helix</keyword>
<name>A0ABQ2N364_9MICO</name>
<feature type="transmembrane region" description="Helical" evidence="2">
    <location>
        <begin position="33"/>
        <end position="53"/>
    </location>
</feature>
<keyword evidence="2" id="KW-0472">Membrane</keyword>
<dbReference type="InterPro" id="IPR025323">
    <property type="entry name" value="DUF4229"/>
</dbReference>